<protein>
    <submittedName>
        <fullName evidence="2">Uncharacterized protein</fullName>
    </submittedName>
</protein>
<feature type="signal peptide" evidence="1">
    <location>
        <begin position="1"/>
        <end position="18"/>
    </location>
</feature>
<comment type="caution">
    <text evidence="2">The sequence shown here is derived from an EMBL/GenBank/DDBJ whole genome shotgun (WGS) entry which is preliminary data.</text>
</comment>
<organism evidence="2 3">
    <name type="scientific">Pseudolycoriella hygida</name>
    <dbReference type="NCBI Taxonomy" id="35572"/>
    <lineage>
        <taxon>Eukaryota</taxon>
        <taxon>Metazoa</taxon>
        <taxon>Ecdysozoa</taxon>
        <taxon>Arthropoda</taxon>
        <taxon>Hexapoda</taxon>
        <taxon>Insecta</taxon>
        <taxon>Pterygota</taxon>
        <taxon>Neoptera</taxon>
        <taxon>Endopterygota</taxon>
        <taxon>Diptera</taxon>
        <taxon>Nematocera</taxon>
        <taxon>Sciaroidea</taxon>
        <taxon>Sciaridae</taxon>
        <taxon>Pseudolycoriella</taxon>
    </lineage>
</organism>
<accession>A0A9Q0N7D3</accession>
<dbReference type="AlphaFoldDB" id="A0A9Q0N7D3"/>
<reference evidence="2" key="1">
    <citation type="submission" date="2022-07" db="EMBL/GenBank/DDBJ databases">
        <authorList>
            <person name="Trinca V."/>
            <person name="Uliana J.V.C."/>
            <person name="Torres T.T."/>
            <person name="Ward R.J."/>
            <person name="Monesi N."/>
        </authorList>
    </citation>
    <scope>NUCLEOTIDE SEQUENCE</scope>
    <source>
        <strain evidence="2">HSMRA1968</strain>
        <tissue evidence="2">Whole embryos</tissue>
    </source>
</reference>
<evidence type="ECO:0000313" key="2">
    <source>
        <dbReference type="EMBL" id="KAJ6644366.1"/>
    </source>
</evidence>
<evidence type="ECO:0000256" key="1">
    <source>
        <dbReference type="SAM" id="SignalP"/>
    </source>
</evidence>
<feature type="chain" id="PRO_5040471527" evidence="1">
    <location>
        <begin position="19"/>
        <end position="80"/>
    </location>
</feature>
<evidence type="ECO:0000313" key="3">
    <source>
        <dbReference type="Proteomes" id="UP001151699"/>
    </source>
</evidence>
<keyword evidence="1" id="KW-0732">Signal</keyword>
<proteinExistence type="predicted"/>
<name>A0A9Q0N7D3_9DIPT</name>
<dbReference type="EMBL" id="WJQU01000002">
    <property type="protein sequence ID" value="KAJ6644366.1"/>
    <property type="molecule type" value="Genomic_DNA"/>
</dbReference>
<dbReference type="Proteomes" id="UP001151699">
    <property type="component" value="Chromosome B"/>
</dbReference>
<gene>
    <name evidence="2" type="ORF">Bhyg_09334</name>
</gene>
<sequence>MKIIIFVVLSMVLVGAYAQLGYCPCRNSDAPLRISGYPKVRDCFSFKATGLCSGHLAKPTCAVTCGKCNQIWPQDCPRGI</sequence>
<keyword evidence="3" id="KW-1185">Reference proteome</keyword>